<dbReference type="Proteomes" id="UP000220959">
    <property type="component" value="Unassembled WGS sequence"/>
</dbReference>
<accession>A0ACC9CY43</accession>
<name>A0ACC9CY43_9FIRM</name>
<reference evidence="1 2" key="1">
    <citation type="journal article" date="2017" name="Front. Microbiol.">
        <title>New Insights into the Diversity of the Genus Faecalibacterium.</title>
        <authorList>
            <person name="Benevides L."/>
            <person name="Burman S."/>
            <person name="Martin R."/>
            <person name="Robert V."/>
            <person name="Thomas M."/>
            <person name="Miquel S."/>
            <person name="Chain F."/>
            <person name="Sokol H."/>
            <person name="Bermudez-Humaran L.G."/>
            <person name="Morrison M."/>
            <person name="Langella P."/>
            <person name="Azevedo V.A."/>
            <person name="Chatel J.M."/>
            <person name="Soares S."/>
        </authorList>
    </citation>
    <scope>NUCLEOTIDE SEQUENCE [LARGE SCALE GENOMIC DNA]</scope>
    <source>
        <strain evidence="2">CNCM I-4541</strain>
    </source>
</reference>
<dbReference type="EMBL" id="NMTR01000021">
    <property type="protein sequence ID" value="PDX60800.1"/>
    <property type="molecule type" value="Genomic_DNA"/>
</dbReference>
<evidence type="ECO:0000313" key="1">
    <source>
        <dbReference type="EMBL" id="PDX60800.1"/>
    </source>
</evidence>
<keyword evidence="2" id="KW-1185">Reference proteome</keyword>
<proteinExistence type="predicted"/>
<evidence type="ECO:0000313" key="2">
    <source>
        <dbReference type="Proteomes" id="UP000220959"/>
    </source>
</evidence>
<gene>
    <name evidence="1" type="ORF">CGS49_12595</name>
</gene>
<protein>
    <submittedName>
        <fullName evidence="1">Uncharacterized protein</fullName>
    </submittedName>
</protein>
<sequence length="188" mass="21654">MDETEFTIRLHEKMLKRFPAENIVWLGISGGADVLMQAGRHMVKKYPELPMPGLMLPVSVSGLLMSEDAKTRMRGIDSRDPILHWDMFETMVKYYNPNGDLPQYILGKADEDDYTGFPKIIMYFGGDEVFAGIAPDYEKSFIRCGVKDYEIKIKEGMPHAYPMFTFLKEGREGEREIIADINRYFESC</sequence>
<organism evidence="1 2">
    <name type="scientific">Faecalibacterium langellae</name>
    <dbReference type="NCBI Taxonomy" id="3435293"/>
    <lineage>
        <taxon>Bacteria</taxon>
        <taxon>Bacillati</taxon>
        <taxon>Bacillota</taxon>
        <taxon>Clostridia</taxon>
        <taxon>Eubacteriales</taxon>
        <taxon>Oscillospiraceae</taxon>
        <taxon>Faecalibacterium</taxon>
    </lineage>
</organism>
<comment type="caution">
    <text evidence="1">The sequence shown here is derived from an EMBL/GenBank/DDBJ whole genome shotgun (WGS) entry which is preliminary data.</text>
</comment>